<evidence type="ECO:0000259" key="13">
    <source>
        <dbReference type="Pfam" id="PF21185"/>
    </source>
</evidence>
<dbReference type="CDD" id="cd17933">
    <property type="entry name" value="DEXSc_RecD-like"/>
    <property type="match status" value="1"/>
</dbReference>
<dbReference type="GO" id="GO:0008854">
    <property type="term" value="F:exodeoxyribonuclease V activity"/>
    <property type="evidence" value="ECO:0007669"/>
    <property type="project" value="InterPro"/>
</dbReference>
<evidence type="ECO:0000313" key="14">
    <source>
        <dbReference type="EMBL" id="OAQ39718.1"/>
    </source>
</evidence>
<evidence type="ECO:0000256" key="2">
    <source>
        <dbReference type="ARBA" id="ARBA00022741"/>
    </source>
</evidence>
<feature type="domain" description="RecBCD enzyme subunit RecD N-terminal" evidence="13">
    <location>
        <begin position="4"/>
        <end position="88"/>
    </location>
</feature>
<keyword evidence="6 11" id="KW-0269">Exonuclease</keyword>
<dbReference type="PANTHER" id="PTHR43788:SF6">
    <property type="entry name" value="DNA HELICASE B"/>
    <property type="match status" value="1"/>
</dbReference>
<evidence type="ECO:0000256" key="1">
    <source>
        <dbReference type="ARBA" id="ARBA00022722"/>
    </source>
</evidence>
<dbReference type="NCBIfam" id="TIGR01447">
    <property type="entry name" value="recD"/>
    <property type="match status" value="1"/>
</dbReference>
<dbReference type="GO" id="GO:0009338">
    <property type="term" value="C:exodeoxyribonuclease V complex"/>
    <property type="evidence" value="ECO:0007669"/>
    <property type="project" value="InterPro"/>
</dbReference>
<dbReference type="AlphaFoldDB" id="A0A179DFH7"/>
<dbReference type="InterPro" id="IPR049550">
    <property type="entry name" value="RecD_N"/>
</dbReference>
<comment type="catalytic activity">
    <reaction evidence="11">
        <text>ATP + H2O = ADP + phosphate + H(+)</text>
        <dbReference type="Rhea" id="RHEA:13065"/>
        <dbReference type="ChEBI" id="CHEBI:15377"/>
        <dbReference type="ChEBI" id="CHEBI:15378"/>
        <dbReference type="ChEBI" id="CHEBI:30616"/>
        <dbReference type="ChEBI" id="CHEBI:43474"/>
        <dbReference type="ChEBI" id="CHEBI:456216"/>
        <dbReference type="EC" id="5.6.2.3"/>
    </reaction>
</comment>
<sequence length="590" mass="67146">MQTFNDVHLQFASFFKSQNLQPYAYLVSKKLSQGHICLNLNELSTEKEDISSYFKINNLNIEQLKKEKMVSLKGDEKQPFILHQNRLYLQRYFNYESKILTRILKFKNNTEELNQLNRLKENKDFIKNLFPSTPNIINWQLVAAVNSFINNFTIITGGPGTGKTTTVAKILAIMFQINPDLKVALAAPTGKAAARMAESLKQADLKVDEDIKSKFELLKPATIHRLLGYVPDSPYFKHNRENPLLVDVLIVDESSMIDVALFSKLLDAVGNQTKLILLGDKDQLASVEAGSLFGDLCLAQNQLNIFDEERTQLINSLIDDESAQISTNIDSQDISHPLFQHIVELKHSYRFKGEEEIGVFSKAIINNNQKTIKEFIDKKENGQVTIDTNYDIKLFHEFVKGYQDYIDETDIKKALKKLNNLKVLCAVREGEQGVYMINKHIESYLSEKKLINKGLEFYLHRPIMITKNNYALGLFNGDIGIIREDDHKVLKAFFENSEGKLVSVFPGLLSQVETVFAMTIHKSQGSEFTNVLMVLPKAENIDILTRELLYTGLTRAKQNVILQALEANLLKSAEAKVERASGINQRFLLE</sequence>
<reference evidence="14 15" key="1">
    <citation type="submission" date="2016-04" db="EMBL/GenBank/DDBJ databases">
        <authorList>
            <person name="Evans L.H."/>
            <person name="Alamgir A."/>
            <person name="Owens N."/>
            <person name="Weber N.D."/>
            <person name="Virtaneva K."/>
            <person name="Barbian K."/>
            <person name="Babar A."/>
            <person name="Rosenke K."/>
        </authorList>
    </citation>
    <scope>NUCLEOTIDE SEQUENCE [LARGE SCALE GENOMIC DNA]</scope>
    <source>
        <strain evidence="14 15">CCM 8644</strain>
    </source>
</reference>
<dbReference type="PANTHER" id="PTHR43788">
    <property type="entry name" value="DNA2/NAM7 HELICASE FAMILY MEMBER"/>
    <property type="match status" value="1"/>
</dbReference>
<dbReference type="EC" id="5.6.2.3" evidence="11"/>
<evidence type="ECO:0000256" key="10">
    <source>
        <dbReference type="ARBA" id="ARBA00023235"/>
    </source>
</evidence>
<comment type="caution">
    <text evidence="14">The sequence shown here is derived from an EMBL/GenBank/DDBJ whole genome shotgun (WGS) entry which is preliminary data.</text>
</comment>
<comment type="similarity">
    <text evidence="11">Belongs to the RecD family.</text>
</comment>
<dbReference type="CDD" id="cd18809">
    <property type="entry name" value="SF1_C_RecD"/>
    <property type="match status" value="1"/>
</dbReference>
<dbReference type="InterPro" id="IPR027785">
    <property type="entry name" value="UvrD-like_helicase_C"/>
</dbReference>
<keyword evidence="9 11" id="KW-0234">DNA repair</keyword>
<feature type="domain" description="UvrD-like helicase C-terminal" evidence="12">
    <location>
        <begin position="515"/>
        <end position="562"/>
    </location>
</feature>
<dbReference type="EMBL" id="LWHJ01000027">
    <property type="protein sequence ID" value="OAQ39718.1"/>
    <property type="molecule type" value="Genomic_DNA"/>
</dbReference>
<dbReference type="Proteomes" id="UP000078459">
    <property type="component" value="Unassembled WGS sequence"/>
</dbReference>
<comment type="subunit">
    <text evidence="11">Heterotrimer of RecB, RecC and RecD. All subunits contribute to DNA-binding.</text>
</comment>
<keyword evidence="1 11" id="KW-0540">Nuclease</keyword>
<keyword evidence="10 11" id="KW-0413">Isomerase</keyword>
<dbReference type="GO" id="GO:0016887">
    <property type="term" value="F:ATP hydrolysis activity"/>
    <property type="evidence" value="ECO:0007669"/>
    <property type="project" value="RHEA"/>
</dbReference>
<dbReference type="InterPro" id="IPR041851">
    <property type="entry name" value="RecD_N_sf"/>
</dbReference>
<dbReference type="Gene3D" id="1.10.10.1020">
    <property type="entry name" value="RecBCD complex, subunit RecD, N-terminal domain"/>
    <property type="match status" value="1"/>
</dbReference>
<feature type="binding site" evidence="11">
    <location>
        <begin position="157"/>
        <end position="164"/>
    </location>
    <ligand>
        <name>ATP</name>
        <dbReference type="ChEBI" id="CHEBI:30616"/>
    </ligand>
</feature>
<gene>
    <name evidence="11" type="primary">recD</name>
    <name evidence="14" type="ORF">A5893_09035</name>
</gene>
<keyword evidence="2 11" id="KW-0547">Nucleotide-binding</keyword>
<comment type="function">
    <text evidence="11">A helicase/nuclease that prepares dsDNA breaks (DSB) for recombinational DNA repair. Binds to DSBs and unwinds DNA via a highly rapid and processive ATP-dependent bidirectional helicase activity. Unwinds dsDNA until it encounters a Chi (crossover hotspot instigator) sequence from the 3' direction. Cuts ssDNA a few nucleotides 3' to the Chi site. The properties and activities of the enzyme are changed at Chi. The Chi-altered holoenzyme produces a long 3'-ssDNA overhang and facilitates RecA-binding to the ssDNA for homologous DNA recombination and repair. Holoenzyme degrades any linearized DNA that is unable to undergo homologous recombination. In the holoenzyme this subunit has ssDNA-dependent ATPase and 5'-3' helicase activity. When added to pre-assembled RecBC greatly stimulates nuclease activity and augments holoenzyme processivity. Negatively regulates the RecA-loading ability of RecBCD.</text>
</comment>
<dbReference type="GO" id="GO:0043139">
    <property type="term" value="F:5'-3' DNA helicase activity"/>
    <property type="evidence" value="ECO:0007669"/>
    <property type="project" value="UniProtKB-UniRule"/>
</dbReference>
<evidence type="ECO:0000313" key="15">
    <source>
        <dbReference type="Proteomes" id="UP000078459"/>
    </source>
</evidence>
<organism evidence="14 15">
    <name type="scientific">Pedobacter psychrophilus</name>
    <dbReference type="NCBI Taxonomy" id="1826909"/>
    <lineage>
        <taxon>Bacteria</taxon>
        <taxon>Pseudomonadati</taxon>
        <taxon>Bacteroidota</taxon>
        <taxon>Sphingobacteriia</taxon>
        <taxon>Sphingobacteriales</taxon>
        <taxon>Sphingobacteriaceae</taxon>
        <taxon>Pedobacter</taxon>
    </lineage>
</organism>
<dbReference type="InterPro" id="IPR027417">
    <property type="entry name" value="P-loop_NTPase"/>
</dbReference>
<keyword evidence="15" id="KW-1185">Reference proteome</keyword>
<evidence type="ECO:0000256" key="3">
    <source>
        <dbReference type="ARBA" id="ARBA00022763"/>
    </source>
</evidence>
<dbReference type="STRING" id="1826909.A5893_09035"/>
<name>A0A179DFH7_9SPHI</name>
<dbReference type="Pfam" id="PF13538">
    <property type="entry name" value="UvrD_C_2"/>
    <property type="match status" value="1"/>
</dbReference>
<evidence type="ECO:0000256" key="9">
    <source>
        <dbReference type="ARBA" id="ARBA00023204"/>
    </source>
</evidence>
<dbReference type="SUPFAM" id="SSF52540">
    <property type="entry name" value="P-loop containing nucleoside triphosphate hydrolases"/>
    <property type="match status" value="2"/>
</dbReference>
<evidence type="ECO:0000256" key="7">
    <source>
        <dbReference type="ARBA" id="ARBA00022840"/>
    </source>
</evidence>
<keyword evidence="8 11" id="KW-0238">DNA-binding</keyword>
<evidence type="ECO:0000256" key="8">
    <source>
        <dbReference type="ARBA" id="ARBA00023125"/>
    </source>
</evidence>
<dbReference type="InterPro" id="IPR050534">
    <property type="entry name" value="Coronavir_polyprotein_1ab"/>
</dbReference>
<dbReference type="Pfam" id="PF13245">
    <property type="entry name" value="AAA_19"/>
    <property type="match status" value="1"/>
</dbReference>
<reference evidence="14 15" key="2">
    <citation type="submission" date="2016-06" db="EMBL/GenBank/DDBJ databases">
        <title>Pedobacter psychrophilus sp. nov., isolated from Antarctic fragmentary rock.</title>
        <authorList>
            <person name="Svec P."/>
        </authorList>
    </citation>
    <scope>NUCLEOTIDE SEQUENCE [LARGE SCALE GENOMIC DNA]</scope>
    <source>
        <strain evidence="14 15">CCM 8644</strain>
    </source>
</reference>
<keyword evidence="4 11" id="KW-0378">Hydrolase</keyword>
<dbReference type="GO" id="GO:0005524">
    <property type="term" value="F:ATP binding"/>
    <property type="evidence" value="ECO:0007669"/>
    <property type="project" value="UniProtKB-UniRule"/>
</dbReference>
<dbReference type="GO" id="GO:0017116">
    <property type="term" value="F:single-stranded DNA helicase activity"/>
    <property type="evidence" value="ECO:0007669"/>
    <property type="project" value="TreeGrafter"/>
</dbReference>
<evidence type="ECO:0000256" key="4">
    <source>
        <dbReference type="ARBA" id="ARBA00022801"/>
    </source>
</evidence>
<dbReference type="RefSeq" id="WP_068822335.1">
    <property type="nucleotide sequence ID" value="NZ_LWHJ01000027.1"/>
</dbReference>
<comment type="miscellaneous">
    <text evidence="11">In the RecBCD complex, RecB has a slow 3'-5' helicase, an exonuclease activity and loads RecA onto ssDNA, RecD has a fast 5'-3' helicase activity, while RecC stimulates the ATPase and processivity of the RecB helicase and contributes to recognition of the Chi site.</text>
</comment>
<evidence type="ECO:0000256" key="6">
    <source>
        <dbReference type="ARBA" id="ARBA00022839"/>
    </source>
</evidence>
<dbReference type="GO" id="GO:0003677">
    <property type="term" value="F:DNA binding"/>
    <property type="evidence" value="ECO:0007669"/>
    <property type="project" value="UniProtKB-UniRule"/>
</dbReference>
<dbReference type="InterPro" id="IPR006344">
    <property type="entry name" value="RecD"/>
</dbReference>
<evidence type="ECO:0000259" key="12">
    <source>
        <dbReference type="Pfam" id="PF13538"/>
    </source>
</evidence>
<accession>A0A179DFH7</accession>
<dbReference type="GO" id="GO:0000724">
    <property type="term" value="P:double-strand break repair via homologous recombination"/>
    <property type="evidence" value="ECO:0007669"/>
    <property type="project" value="UniProtKB-UniRule"/>
</dbReference>
<dbReference type="OrthoDB" id="9803432at2"/>
<keyword evidence="5 11" id="KW-0347">Helicase</keyword>
<keyword evidence="3 11" id="KW-0227">DNA damage</keyword>
<keyword evidence="7 11" id="KW-0067">ATP-binding</keyword>
<dbReference type="Gene3D" id="3.40.50.300">
    <property type="entry name" value="P-loop containing nucleotide triphosphate hydrolases"/>
    <property type="match status" value="3"/>
</dbReference>
<evidence type="ECO:0000256" key="5">
    <source>
        <dbReference type="ARBA" id="ARBA00022806"/>
    </source>
</evidence>
<dbReference type="HAMAP" id="MF_01487">
    <property type="entry name" value="RecD"/>
    <property type="match status" value="1"/>
</dbReference>
<dbReference type="Pfam" id="PF21185">
    <property type="entry name" value="RecD_N"/>
    <property type="match status" value="1"/>
</dbReference>
<protein>
    <recommendedName>
        <fullName evidence="11">RecBCD enzyme subunit RecD</fullName>
        <ecNumber evidence="11">5.6.2.3</ecNumber>
    </recommendedName>
    <alternativeName>
        <fullName evidence="11">DNA 5'-3' helicase subunit RecD</fullName>
    </alternativeName>
    <alternativeName>
        <fullName evidence="11">Exonuclease V subunit RecD</fullName>
        <shortName evidence="11">ExoV subunit RecD</shortName>
    </alternativeName>
    <alternativeName>
        <fullName evidence="11">Helicase/nuclease RecBCD subunit RecD</fullName>
    </alternativeName>
</protein>
<evidence type="ECO:0000256" key="11">
    <source>
        <dbReference type="HAMAP-Rule" id="MF_01487"/>
    </source>
</evidence>
<proteinExistence type="inferred from homology"/>